<reference evidence="3 4" key="1">
    <citation type="journal article" date="2015" name="Environ. Microbiol.">
        <title>Metagenome sequence of Elaphomyces granulatus from sporocarp tissue reveals Ascomycota ectomycorrhizal fingerprints of genome expansion and a Proteobacteria-rich microbiome.</title>
        <authorList>
            <person name="Quandt C.A."/>
            <person name="Kohler A."/>
            <person name="Hesse C.N."/>
            <person name="Sharpton T.J."/>
            <person name="Martin F."/>
            <person name="Spatafora J.W."/>
        </authorList>
    </citation>
    <scope>NUCLEOTIDE SEQUENCE [LARGE SCALE GENOMIC DNA]</scope>
    <source>
        <strain evidence="3 4">OSC145934</strain>
    </source>
</reference>
<evidence type="ECO:0000256" key="1">
    <source>
        <dbReference type="SAM" id="MobiDB-lite"/>
    </source>
</evidence>
<dbReference type="SMART" id="SM00444">
    <property type="entry name" value="GYF"/>
    <property type="match status" value="1"/>
</dbReference>
<dbReference type="EMBL" id="NPHW01003939">
    <property type="protein sequence ID" value="OXV08706.1"/>
    <property type="molecule type" value="Genomic_DNA"/>
</dbReference>
<dbReference type="PANTHER" id="PTHR13138">
    <property type="entry name" value="PROTEIN LIN1"/>
    <property type="match status" value="1"/>
</dbReference>
<protein>
    <recommendedName>
        <fullName evidence="2">GYF domain-containing protein</fullName>
    </recommendedName>
</protein>
<gene>
    <name evidence="3" type="ORF">Egran_03528</name>
</gene>
<comment type="caution">
    <text evidence="3">The sequence shown here is derived from an EMBL/GenBank/DDBJ whole genome shotgun (WGS) entry which is preliminary data.</text>
</comment>
<organism evidence="3 4">
    <name type="scientific">Elaphomyces granulatus</name>
    <dbReference type="NCBI Taxonomy" id="519963"/>
    <lineage>
        <taxon>Eukaryota</taxon>
        <taxon>Fungi</taxon>
        <taxon>Dikarya</taxon>
        <taxon>Ascomycota</taxon>
        <taxon>Pezizomycotina</taxon>
        <taxon>Eurotiomycetes</taxon>
        <taxon>Eurotiomycetidae</taxon>
        <taxon>Eurotiales</taxon>
        <taxon>Elaphomycetaceae</taxon>
        <taxon>Elaphomyces</taxon>
    </lineage>
</organism>
<feature type="domain" description="GYF" evidence="2">
    <location>
        <begin position="415"/>
        <end position="471"/>
    </location>
</feature>
<proteinExistence type="predicted"/>
<dbReference type="AlphaFoldDB" id="A0A232LX72"/>
<dbReference type="InterPro" id="IPR039905">
    <property type="entry name" value="CD2BP2/Lin1"/>
</dbReference>
<sequence>MSRSAFLSSARPKRSGEDFTRTLRGIESDDMDGPSSSKKLRFDLRNPSALAPDALEEDAVLDADEIGHRGLGVRRNAVNLDGFESDSDNEGFDARVEAKAKASRRRQQSQEDDDMFAELVADSEPDDMDDDASARKNKKTVRFLEDGEIEGQATSSLGGRSLRADLSRFDVQPADQESDSESDVPDEERAKISADVDEELGAGAKKTHAPLLDAFNMRVEQEEGRFDDQGNYVRKAADPDAIHDSWLEGVSKKDIKRAKEAAERRDAERQQRDLENDSILTADILRTLITRLQRGETVLEALTRLGKGLHKKPKWRTKKKNRGKSNANPNDMEDQEMAEDDPAEVTRKQEIEIVTGAADMLLTRGQIDIYDVEREMLTRQFRRETGEEWVDPSPKLSGETAANTGSNGGISTPESKMWEYRWSDARDGGETHGPYDGATMQLWSDAGYFGEGVEFRRAGETGGWSRAKNFM</sequence>
<dbReference type="Gene3D" id="3.30.1490.40">
    <property type="match status" value="1"/>
</dbReference>
<feature type="region of interest" description="Disordered" evidence="1">
    <location>
        <begin position="384"/>
        <end position="414"/>
    </location>
</feature>
<feature type="compositionally biased region" description="Polar residues" evidence="1">
    <location>
        <begin position="400"/>
        <end position="414"/>
    </location>
</feature>
<feature type="region of interest" description="Disordered" evidence="1">
    <location>
        <begin position="79"/>
        <end position="207"/>
    </location>
</feature>
<name>A0A232LX72_9EURO</name>
<dbReference type="InterPro" id="IPR035445">
    <property type="entry name" value="GYF-like_dom_sf"/>
</dbReference>
<dbReference type="InterPro" id="IPR003169">
    <property type="entry name" value="GYF"/>
</dbReference>
<evidence type="ECO:0000259" key="2">
    <source>
        <dbReference type="PROSITE" id="PS50829"/>
    </source>
</evidence>
<dbReference type="FunFam" id="3.30.1490.40:FF:000005">
    <property type="entry name" value="CD2 antigen cytoplasmic tail-binding protein 2"/>
    <property type="match status" value="1"/>
</dbReference>
<feature type="compositionally biased region" description="Basic residues" evidence="1">
    <location>
        <begin position="310"/>
        <end position="323"/>
    </location>
</feature>
<dbReference type="OrthoDB" id="331341at2759"/>
<feature type="compositionally biased region" description="Acidic residues" evidence="1">
    <location>
        <begin position="331"/>
        <end position="343"/>
    </location>
</feature>
<accession>A0A232LX72</accession>
<dbReference type="Proteomes" id="UP000243515">
    <property type="component" value="Unassembled WGS sequence"/>
</dbReference>
<feature type="compositionally biased region" description="Acidic residues" evidence="1">
    <location>
        <begin position="110"/>
        <end position="131"/>
    </location>
</feature>
<feature type="region of interest" description="Disordered" evidence="1">
    <location>
        <begin position="1"/>
        <end position="44"/>
    </location>
</feature>
<keyword evidence="4" id="KW-1185">Reference proteome</keyword>
<dbReference type="GO" id="GO:0005682">
    <property type="term" value="C:U5 snRNP"/>
    <property type="evidence" value="ECO:0007669"/>
    <property type="project" value="InterPro"/>
</dbReference>
<dbReference type="PANTHER" id="PTHR13138:SF3">
    <property type="entry name" value="CD2 ANTIGEN CYTOPLASMIC TAIL-BINDING PROTEIN 2"/>
    <property type="match status" value="1"/>
</dbReference>
<dbReference type="Pfam" id="PF02213">
    <property type="entry name" value="GYF"/>
    <property type="match status" value="1"/>
</dbReference>
<feature type="compositionally biased region" description="Basic and acidic residues" evidence="1">
    <location>
        <begin position="14"/>
        <end position="27"/>
    </location>
</feature>
<feature type="compositionally biased region" description="Acidic residues" evidence="1">
    <location>
        <begin position="176"/>
        <end position="186"/>
    </location>
</feature>
<evidence type="ECO:0000313" key="4">
    <source>
        <dbReference type="Proteomes" id="UP000243515"/>
    </source>
</evidence>
<evidence type="ECO:0000313" key="3">
    <source>
        <dbReference type="EMBL" id="OXV08706.1"/>
    </source>
</evidence>
<feature type="region of interest" description="Disordered" evidence="1">
    <location>
        <begin position="310"/>
        <end position="345"/>
    </location>
</feature>
<dbReference type="PROSITE" id="PS50829">
    <property type="entry name" value="GYF"/>
    <property type="match status" value="1"/>
</dbReference>
<dbReference type="SUPFAM" id="SSF55277">
    <property type="entry name" value="GYF domain"/>
    <property type="match status" value="1"/>
</dbReference>